<dbReference type="EMBL" id="JAVDYB010000001">
    <property type="protein sequence ID" value="MDR7277582.1"/>
    <property type="molecule type" value="Genomic_DNA"/>
</dbReference>
<organism evidence="1 2">
    <name type="scientific">Catenuloplanes atrovinosus</name>
    <dbReference type="NCBI Taxonomy" id="137266"/>
    <lineage>
        <taxon>Bacteria</taxon>
        <taxon>Bacillati</taxon>
        <taxon>Actinomycetota</taxon>
        <taxon>Actinomycetes</taxon>
        <taxon>Micromonosporales</taxon>
        <taxon>Micromonosporaceae</taxon>
        <taxon>Catenuloplanes</taxon>
    </lineage>
</organism>
<keyword evidence="2" id="KW-1185">Reference proteome</keyword>
<evidence type="ECO:0000313" key="2">
    <source>
        <dbReference type="Proteomes" id="UP001183643"/>
    </source>
</evidence>
<name>A0AAE3YQV8_9ACTN</name>
<sequence length="200" mass="21741">MAAWAATIIAVGAAVISWVYSRRSAAAAKVSGQAATRSAIAAERALHRQQTPVFEALVEDVGGDPAGSGGWPRLMRQLREPADLDEVRVELLSEGVSFPTGQNGVNPGIEVLQRTAVWTQDDVAPSPLRVGDRARWKVAFKHVEDPDASTPEQIELRVTAAAEGQSWIVLDEATVEAARKGREALESWRELQPRMRPSRK</sequence>
<dbReference type="RefSeq" id="WP_310369968.1">
    <property type="nucleotide sequence ID" value="NZ_JAVDYB010000001.1"/>
</dbReference>
<protein>
    <submittedName>
        <fullName evidence="1">Uncharacterized protein</fullName>
    </submittedName>
</protein>
<gene>
    <name evidence="1" type="ORF">J2S41_004360</name>
</gene>
<reference evidence="1" key="1">
    <citation type="submission" date="2023-07" db="EMBL/GenBank/DDBJ databases">
        <title>Sequencing the genomes of 1000 actinobacteria strains.</title>
        <authorList>
            <person name="Klenk H.-P."/>
        </authorList>
    </citation>
    <scope>NUCLEOTIDE SEQUENCE</scope>
    <source>
        <strain evidence="1">DSM 44707</strain>
    </source>
</reference>
<proteinExistence type="predicted"/>
<accession>A0AAE3YQV8</accession>
<dbReference type="Proteomes" id="UP001183643">
    <property type="component" value="Unassembled WGS sequence"/>
</dbReference>
<comment type="caution">
    <text evidence="1">The sequence shown here is derived from an EMBL/GenBank/DDBJ whole genome shotgun (WGS) entry which is preliminary data.</text>
</comment>
<evidence type="ECO:0000313" key="1">
    <source>
        <dbReference type="EMBL" id="MDR7277582.1"/>
    </source>
</evidence>
<dbReference type="AlphaFoldDB" id="A0AAE3YQV8"/>